<evidence type="ECO:0000256" key="4">
    <source>
        <dbReference type="ARBA" id="ARBA00023157"/>
    </source>
</evidence>
<feature type="compositionally biased region" description="Pro residues" evidence="6">
    <location>
        <begin position="271"/>
        <end position="280"/>
    </location>
</feature>
<feature type="compositionally biased region" description="Basic residues" evidence="6">
    <location>
        <begin position="225"/>
        <end position="235"/>
    </location>
</feature>
<proteinExistence type="predicted"/>
<keyword evidence="7" id="KW-1133">Transmembrane helix</keyword>
<dbReference type="EMBL" id="REGW02000015">
    <property type="protein sequence ID" value="KAE8286102.1"/>
    <property type="molecule type" value="Genomic_DNA"/>
</dbReference>
<evidence type="ECO:0000256" key="7">
    <source>
        <dbReference type="SAM" id="Phobius"/>
    </source>
</evidence>
<feature type="region of interest" description="Disordered" evidence="6">
    <location>
        <begin position="202"/>
        <end position="242"/>
    </location>
</feature>
<evidence type="ECO:0000313" key="8">
    <source>
        <dbReference type="EMBL" id="KAE8286102.1"/>
    </source>
</evidence>
<comment type="subcellular location">
    <subcellularLocation>
        <location evidence="1">Secreted</location>
    </subcellularLocation>
</comment>
<dbReference type="InterPro" id="IPR051748">
    <property type="entry name" value="TNF_Ligand_Superfamily"/>
</dbReference>
<evidence type="ECO:0000313" key="9">
    <source>
        <dbReference type="Proteomes" id="UP000424527"/>
    </source>
</evidence>
<dbReference type="Proteomes" id="UP000424527">
    <property type="component" value="Unassembled WGS sequence"/>
</dbReference>
<organism evidence="8 9">
    <name type="scientific">Larimichthys crocea</name>
    <name type="common">Large yellow croaker</name>
    <name type="synonym">Pseudosciaena crocea</name>
    <dbReference type="NCBI Taxonomy" id="215358"/>
    <lineage>
        <taxon>Eukaryota</taxon>
        <taxon>Metazoa</taxon>
        <taxon>Chordata</taxon>
        <taxon>Craniata</taxon>
        <taxon>Vertebrata</taxon>
        <taxon>Euteleostomi</taxon>
        <taxon>Actinopterygii</taxon>
        <taxon>Neopterygii</taxon>
        <taxon>Teleostei</taxon>
        <taxon>Neoteleostei</taxon>
        <taxon>Acanthomorphata</taxon>
        <taxon>Eupercaria</taxon>
        <taxon>Sciaenidae</taxon>
        <taxon>Larimichthys</taxon>
    </lineage>
</organism>
<keyword evidence="7" id="KW-0472">Membrane</keyword>
<evidence type="ECO:0000256" key="1">
    <source>
        <dbReference type="ARBA" id="ARBA00004613"/>
    </source>
</evidence>
<evidence type="ECO:0000256" key="3">
    <source>
        <dbReference type="ARBA" id="ARBA00022525"/>
    </source>
</evidence>
<dbReference type="AlphaFoldDB" id="A0A6G0I4B9"/>
<reference evidence="8 9" key="1">
    <citation type="submission" date="2019-07" db="EMBL/GenBank/DDBJ databases">
        <title>Chromosome genome assembly for large yellow croaker.</title>
        <authorList>
            <person name="Xiao S."/>
        </authorList>
    </citation>
    <scope>NUCLEOTIDE SEQUENCE [LARGE SCALE GENOMIC DNA]</scope>
    <source>
        <strain evidence="8">JMULYC20181020</strain>
        <tissue evidence="8">Muscle</tissue>
    </source>
</reference>
<feature type="region of interest" description="Disordered" evidence="6">
    <location>
        <begin position="266"/>
        <end position="289"/>
    </location>
</feature>
<evidence type="ECO:0000256" key="5">
    <source>
        <dbReference type="ARBA" id="ARBA00023180"/>
    </source>
</evidence>
<gene>
    <name evidence="8" type="ORF">D5F01_LYC15782</name>
</gene>
<keyword evidence="4" id="KW-1015">Disulfide bond</keyword>
<feature type="compositionally biased region" description="Basic and acidic residues" evidence="6">
    <location>
        <begin position="409"/>
        <end position="418"/>
    </location>
</feature>
<dbReference type="PANTHER" id="PTHR15151">
    <property type="entry name" value="PROTEIN EIGER"/>
    <property type="match status" value="1"/>
</dbReference>
<dbReference type="Gene3D" id="2.60.120.40">
    <property type="match status" value="1"/>
</dbReference>
<feature type="transmembrane region" description="Helical" evidence="7">
    <location>
        <begin position="63"/>
        <end position="86"/>
    </location>
</feature>
<evidence type="ECO:0000256" key="6">
    <source>
        <dbReference type="SAM" id="MobiDB-lite"/>
    </source>
</evidence>
<feature type="region of interest" description="Disordered" evidence="6">
    <location>
        <begin position="399"/>
        <end position="418"/>
    </location>
</feature>
<name>A0A6G0I4B9_LARCR</name>
<comment type="caution">
    <text evidence="8">The sequence shown here is derived from an EMBL/GenBank/DDBJ whole genome shotgun (WGS) entry which is preliminary data.</text>
</comment>
<protein>
    <submittedName>
        <fullName evidence="8">Ectodysplasin-A EDA protein-like protein</fullName>
    </submittedName>
</protein>
<dbReference type="GO" id="GO:0038177">
    <property type="term" value="F:death receptor agonist activity"/>
    <property type="evidence" value="ECO:0007669"/>
    <property type="project" value="TreeGrafter"/>
</dbReference>
<sequence length="418" mass="45962">MNSRGPRETKRHDYAEIKEHLNSRSVPIMACDGSPAQDFPDKVMPRAAPCTCNKKCRSRSGSVVFLGLFLLSLCLHAVTLVCYLDLRSEVKREIIHQKRDSMLTLAGSDLADPAAVLSPGHPRLDSGSSSSSSGGGGGGGGEGHEWLCSKNHTKRHREFTLLSGDGDFLPSGGFNSYVYSSVTDGRTEYVILYPTGIRPTCKRESERKGVPASSQKQNRPGGDKGKRRKKGKKGLCRGPLVPLVPRAHRGHRASLESPVFQEATLWGLRDPPGPPGPQGPPGTQGPAGVPDKTKTMEFQPAVVHLQGQETTIQVREDLSEGILRNWKMVSIHHRVFKMHSRSGELEVLLDGVYFIYSQVEVYYLNFTDIASYEVMVDSNPFLRCTLQYRDGPAQVQHLLHGRGEPAPSRPEDLHTHSV</sequence>
<keyword evidence="9" id="KW-1185">Reference proteome</keyword>
<dbReference type="PANTHER" id="PTHR15151:SF13">
    <property type="entry name" value="ECTODYSPLASIN-A"/>
    <property type="match status" value="1"/>
</dbReference>
<dbReference type="InterPro" id="IPR008983">
    <property type="entry name" value="Tumour_necrosis_fac-like_dom"/>
</dbReference>
<keyword evidence="2" id="KW-0202">Cytokine</keyword>
<dbReference type="SUPFAM" id="SSF49842">
    <property type="entry name" value="TNF-like"/>
    <property type="match status" value="1"/>
</dbReference>
<keyword evidence="7" id="KW-0812">Transmembrane</keyword>
<dbReference type="GO" id="GO:0048513">
    <property type="term" value="P:animal organ development"/>
    <property type="evidence" value="ECO:0007669"/>
    <property type="project" value="TreeGrafter"/>
</dbReference>
<keyword evidence="3" id="KW-0964">Secreted</keyword>
<dbReference type="GO" id="GO:0005123">
    <property type="term" value="F:death receptor binding"/>
    <property type="evidence" value="ECO:0007669"/>
    <property type="project" value="TreeGrafter"/>
</dbReference>
<dbReference type="GO" id="GO:0005125">
    <property type="term" value="F:cytokine activity"/>
    <property type="evidence" value="ECO:0007669"/>
    <property type="project" value="UniProtKB-KW"/>
</dbReference>
<dbReference type="GO" id="GO:0005615">
    <property type="term" value="C:extracellular space"/>
    <property type="evidence" value="ECO:0007669"/>
    <property type="project" value="UniProtKB-KW"/>
</dbReference>
<keyword evidence="5" id="KW-0325">Glycoprotein</keyword>
<accession>A0A6G0I4B9</accession>
<evidence type="ECO:0000256" key="2">
    <source>
        <dbReference type="ARBA" id="ARBA00022514"/>
    </source>
</evidence>
<feature type="region of interest" description="Disordered" evidence="6">
    <location>
        <begin position="116"/>
        <end position="147"/>
    </location>
</feature>